<feature type="transmembrane region" description="Helical" evidence="9">
    <location>
        <begin position="205"/>
        <end position="225"/>
    </location>
</feature>
<dbReference type="InterPro" id="IPR000276">
    <property type="entry name" value="GPCR_Rhodpsn"/>
</dbReference>
<proteinExistence type="predicted"/>
<dbReference type="OrthoDB" id="10015560at2759"/>
<comment type="subcellular location">
    <subcellularLocation>
        <location evidence="1">Membrane</location>
        <topology evidence="1">Multi-pass membrane protein</topology>
    </subcellularLocation>
</comment>
<feature type="transmembrane region" description="Helical" evidence="9">
    <location>
        <begin position="373"/>
        <end position="395"/>
    </location>
</feature>
<organism evidence="11 12">
    <name type="scientific">Lingula anatina</name>
    <name type="common">Brachiopod</name>
    <name type="synonym">Lingula unguis</name>
    <dbReference type="NCBI Taxonomy" id="7574"/>
    <lineage>
        <taxon>Eukaryota</taxon>
        <taxon>Metazoa</taxon>
        <taxon>Spiralia</taxon>
        <taxon>Lophotrochozoa</taxon>
        <taxon>Brachiopoda</taxon>
        <taxon>Linguliformea</taxon>
        <taxon>Lingulata</taxon>
        <taxon>Lingulida</taxon>
        <taxon>Linguloidea</taxon>
        <taxon>Lingulidae</taxon>
        <taxon>Lingula</taxon>
    </lineage>
</organism>
<evidence type="ECO:0000256" key="7">
    <source>
        <dbReference type="ARBA" id="ARBA00023224"/>
    </source>
</evidence>
<feature type="compositionally biased region" description="Polar residues" evidence="8">
    <location>
        <begin position="482"/>
        <end position="491"/>
    </location>
</feature>
<dbReference type="GO" id="GO:0016020">
    <property type="term" value="C:membrane"/>
    <property type="evidence" value="ECO:0007669"/>
    <property type="project" value="UniProtKB-SubCell"/>
</dbReference>
<dbReference type="Pfam" id="PF00001">
    <property type="entry name" value="7tm_1"/>
    <property type="match status" value="1"/>
</dbReference>
<dbReference type="KEGG" id="lak:106171076"/>
<evidence type="ECO:0000313" key="11">
    <source>
        <dbReference type="Proteomes" id="UP000085678"/>
    </source>
</evidence>
<evidence type="ECO:0000256" key="3">
    <source>
        <dbReference type="ARBA" id="ARBA00022989"/>
    </source>
</evidence>
<dbReference type="PRINTS" id="PR00237">
    <property type="entry name" value="GPCRRHODOPSN"/>
</dbReference>
<dbReference type="Gene3D" id="1.20.1070.10">
    <property type="entry name" value="Rhodopsin 7-helix transmembrane proteins"/>
    <property type="match status" value="1"/>
</dbReference>
<accession>A0A2R2MKF0</accession>
<reference evidence="12" key="1">
    <citation type="submission" date="2025-08" db="UniProtKB">
        <authorList>
            <consortium name="RefSeq"/>
        </authorList>
    </citation>
    <scope>IDENTIFICATION</scope>
    <source>
        <tissue evidence="12">Gonads</tissue>
    </source>
</reference>
<keyword evidence="11" id="KW-1185">Reference proteome</keyword>
<dbReference type="AlphaFoldDB" id="A0A2R2MKF0"/>
<keyword evidence="5 9" id="KW-0472">Membrane</keyword>
<evidence type="ECO:0000256" key="8">
    <source>
        <dbReference type="SAM" id="MobiDB-lite"/>
    </source>
</evidence>
<keyword evidence="4" id="KW-0297">G-protein coupled receptor</keyword>
<dbReference type="PROSITE" id="PS50262">
    <property type="entry name" value="G_PROTEIN_RECEP_F1_2"/>
    <property type="match status" value="1"/>
</dbReference>
<protein>
    <submittedName>
        <fullName evidence="12">Tyramine receptor Ser-2</fullName>
    </submittedName>
</protein>
<feature type="transmembrane region" description="Helical" evidence="9">
    <location>
        <begin position="44"/>
        <end position="69"/>
    </location>
</feature>
<evidence type="ECO:0000256" key="6">
    <source>
        <dbReference type="ARBA" id="ARBA00023170"/>
    </source>
</evidence>
<feature type="compositionally biased region" description="Basic and acidic residues" evidence="8">
    <location>
        <begin position="245"/>
        <end position="261"/>
    </location>
</feature>
<feature type="transmembrane region" description="Helical" evidence="9">
    <location>
        <begin position="81"/>
        <end position="106"/>
    </location>
</feature>
<dbReference type="GO" id="GO:0004930">
    <property type="term" value="F:G protein-coupled receptor activity"/>
    <property type="evidence" value="ECO:0007669"/>
    <property type="project" value="UniProtKB-KW"/>
</dbReference>
<dbReference type="PANTHER" id="PTHR24240">
    <property type="entry name" value="OPSIN"/>
    <property type="match status" value="1"/>
</dbReference>
<evidence type="ECO:0000256" key="1">
    <source>
        <dbReference type="ARBA" id="ARBA00004141"/>
    </source>
</evidence>
<keyword evidence="7" id="KW-0807">Transducer</keyword>
<feature type="compositionally biased region" description="Basic and acidic residues" evidence="8">
    <location>
        <begin position="445"/>
        <end position="462"/>
    </location>
</feature>
<feature type="transmembrane region" description="Helical" evidence="9">
    <location>
        <begin position="160"/>
        <end position="185"/>
    </location>
</feature>
<dbReference type="RefSeq" id="XP_023930699.1">
    <property type="nucleotide sequence ID" value="XM_024074931.1"/>
</dbReference>
<dbReference type="InParanoid" id="A0A2R2MKF0"/>
<dbReference type="InterPro" id="IPR017452">
    <property type="entry name" value="GPCR_Rhodpsn_7TM"/>
</dbReference>
<dbReference type="CDD" id="cd00637">
    <property type="entry name" value="7tm_classA_rhodopsin-like"/>
    <property type="match status" value="1"/>
</dbReference>
<feature type="region of interest" description="Disordered" evidence="8">
    <location>
        <begin position="239"/>
        <end position="262"/>
    </location>
</feature>
<feature type="transmembrane region" description="Helical" evidence="9">
    <location>
        <begin position="337"/>
        <end position="361"/>
    </location>
</feature>
<keyword evidence="2 9" id="KW-0812">Transmembrane</keyword>
<evidence type="ECO:0000256" key="9">
    <source>
        <dbReference type="SAM" id="Phobius"/>
    </source>
</evidence>
<keyword evidence="6 12" id="KW-0675">Receptor</keyword>
<feature type="region of interest" description="Disordered" evidence="8">
    <location>
        <begin position="441"/>
        <end position="491"/>
    </location>
</feature>
<evidence type="ECO:0000313" key="12">
    <source>
        <dbReference type="RefSeq" id="XP_023930699.1"/>
    </source>
</evidence>
<dbReference type="InterPro" id="IPR050125">
    <property type="entry name" value="GPCR_opsins"/>
</dbReference>
<dbReference type="SUPFAM" id="SSF81321">
    <property type="entry name" value="Family A G protein-coupled receptor-like"/>
    <property type="match status" value="1"/>
</dbReference>
<name>A0A2R2MKF0_LINAN</name>
<evidence type="ECO:0000256" key="4">
    <source>
        <dbReference type="ARBA" id="ARBA00023040"/>
    </source>
</evidence>
<gene>
    <name evidence="12" type="primary">LOC106171076</name>
</gene>
<feature type="domain" description="G-protein coupled receptors family 1 profile" evidence="10">
    <location>
        <begin position="60"/>
        <end position="393"/>
    </location>
</feature>
<sequence length="491" mass="55387">MATYNATIFVSASTTNATWNVTTTVANSTIFEGSNASTEVSVTAILGVSLAFILTSNIVLNSLFVFVGVRSKELQRAPHYFMVNLACVDIAGGLLWSLFTLISVVLSRWILGDGLCRLQGVLGVFVFLTSVHNFVIIVAERAMKTGLTDKHKEIFNQTSSLIIIFTLWVFDLVTAILPLIGWGGYVYFSKQFQCGLNFEKSIAQLYFVLVIGYVVPVVGIFMCFISHFCKLRQQHGSVSPTQMSENEKQRSKNRENKEKGQENTLISESYGKRFRRQQIRFQNFPVNKYILNGENCQITDCSKNNKRFTPSVVDEKIQVNKRQRATSISSYMTDTNLSATVLITVFMYMILWFPFIVLNYLDLLEVSFIVPDSAWVASVWLTHLSTVIKPVIYFTHNKLIRNASKSVLCVKIQKPHIIFKSKPEREKQTISSNTAELKNTTKVILQERVEEKRDQDDGRESDYGSDCSSGSSTTAFNEPKDTSNVNLQQAK</sequence>
<evidence type="ECO:0000256" key="2">
    <source>
        <dbReference type="ARBA" id="ARBA00022692"/>
    </source>
</evidence>
<dbReference type="GeneID" id="106171076"/>
<evidence type="ECO:0000256" key="5">
    <source>
        <dbReference type="ARBA" id="ARBA00023136"/>
    </source>
</evidence>
<feature type="transmembrane region" description="Helical" evidence="9">
    <location>
        <begin position="118"/>
        <end position="139"/>
    </location>
</feature>
<keyword evidence="3 9" id="KW-1133">Transmembrane helix</keyword>
<dbReference type="Proteomes" id="UP000085678">
    <property type="component" value="Unplaced"/>
</dbReference>
<evidence type="ECO:0000259" key="10">
    <source>
        <dbReference type="PROSITE" id="PS50262"/>
    </source>
</evidence>